<proteinExistence type="predicted"/>
<dbReference type="GO" id="GO:0016301">
    <property type="term" value="F:kinase activity"/>
    <property type="evidence" value="ECO:0007669"/>
    <property type="project" value="UniProtKB-KW"/>
</dbReference>
<dbReference type="Proteomes" id="UP000182248">
    <property type="component" value="Unassembled WGS sequence"/>
</dbReference>
<accession>A0A1K1RWR2</accession>
<keyword evidence="1" id="KW-0808">Transferase</keyword>
<dbReference type="Gene3D" id="3.30.565.10">
    <property type="entry name" value="Histidine kinase-like ATPase, C-terminal domain"/>
    <property type="match status" value="1"/>
</dbReference>
<dbReference type="STRING" id="1150368.SAMN02927921_04139"/>
<protein>
    <submittedName>
        <fullName evidence="1">Histidine kinase-, DNA gyrase B-, and HSP90-like ATPase</fullName>
    </submittedName>
</protein>
<evidence type="ECO:0000313" key="1">
    <source>
        <dbReference type="EMBL" id="SFW76608.1"/>
    </source>
</evidence>
<dbReference type="AlphaFoldDB" id="A0A1K1RWR2"/>
<reference evidence="1 2" key="1">
    <citation type="submission" date="2016-11" db="EMBL/GenBank/DDBJ databases">
        <authorList>
            <person name="Jaros S."/>
            <person name="Januszkiewicz K."/>
            <person name="Wedrychowicz H."/>
        </authorList>
    </citation>
    <scope>NUCLEOTIDE SEQUENCE [LARGE SCALE GENOMIC DNA]</scope>
    <source>
        <strain evidence="1 2">CGMCC 1.12145</strain>
    </source>
</reference>
<dbReference type="Pfam" id="PF13589">
    <property type="entry name" value="HATPase_c_3"/>
    <property type="match status" value="1"/>
</dbReference>
<organism evidence="1 2">
    <name type="scientific">Sinomicrobium oceani</name>
    <dbReference type="NCBI Taxonomy" id="1150368"/>
    <lineage>
        <taxon>Bacteria</taxon>
        <taxon>Pseudomonadati</taxon>
        <taxon>Bacteroidota</taxon>
        <taxon>Flavobacteriia</taxon>
        <taxon>Flavobacteriales</taxon>
        <taxon>Flavobacteriaceae</taxon>
        <taxon>Sinomicrobium</taxon>
    </lineage>
</organism>
<dbReference type="SUPFAM" id="SSF55874">
    <property type="entry name" value="ATPase domain of HSP90 chaperone/DNA topoisomerase II/histidine kinase"/>
    <property type="match status" value="1"/>
</dbReference>
<name>A0A1K1RWR2_9FLAO</name>
<dbReference type="EMBL" id="FPJE01000039">
    <property type="protein sequence ID" value="SFW76608.1"/>
    <property type="molecule type" value="Genomic_DNA"/>
</dbReference>
<keyword evidence="2" id="KW-1185">Reference proteome</keyword>
<keyword evidence="1" id="KW-0418">Kinase</keyword>
<gene>
    <name evidence="1" type="ORF">SAMN02927921_04139</name>
</gene>
<sequence>MKNQLSEISAVPSKRIYLSIIADYHLHLALCELIDNAIDNWKFNGMDQELEINLDLDYDQQTVKVKDNSGGIKEEDISLIVSPGQSRASSSSEIIGVFGVGSKRAVVALSKQIKIRSRYSNKKTLLIEIDNDWIEDEDNWHLTPYEVDHIEENTTQIELSILREKIEENKHDDLIKHLSATYALFIEAGGLKIIVNEKEIKPITFENWSYPPGYEPRAYTAPITFKDKGEIKVNIIGGLSKSHRTEETNNDEYGVYFYCNDRLITRAYKGMEVGFKPPRVGKPHPSMSLARVIVKITGPVELMPWNSSKSVIDFKHPAYKEIDLHIEKLLFVYTSMSKNWSARGGWPEKVFKYNSGSIINEELPDISRSVRIHVPTVTRKPREPKYIDLLKKKNKELAKKKPWTIGLYEGIIAVEEVSKLKLDQSNRICLILLDSTLEIGFKEYLLNETNNRYSENRIANFNRIDLQTEVKSNSSIKKSAWQIIDAYYYKRCDLVHKRATTQISSGELQNYRKIVEYTLSKLFKIKF</sequence>
<dbReference type="InterPro" id="IPR036890">
    <property type="entry name" value="HATPase_C_sf"/>
</dbReference>
<evidence type="ECO:0000313" key="2">
    <source>
        <dbReference type="Proteomes" id="UP000182248"/>
    </source>
</evidence>
<dbReference type="RefSeq" id="WP_072319360.1">
    <property type="nucleotide sequence ID" value="NZ_FPJE01000039.1"/>
</dbReference>